<comment type="similarity">
    <text evidence="1">Belongs to the bifunctional nuclease family.</text>
</comment>
<dbReference type="KEGG" id="smo:SELMODRAFT_442102"/>
<dbReference type="InterPro" id="IPR003729">
    <property type="entry name" value="Bi_nuclease_dom"/>
</dbReference>
<dbReference type="InParanoid" id="D8RQB2"/>
<dbReference type="HOGENOM" id="CLU_050306_2_0_1"/>
<comment type="function">
    <text evidence="2">Bifunctional nuclease with both RNase and DNase activities. Involved in basal defense response. Participates in abscisic acid-derived callose deposition following infection by a necrotrophic pathogen.</text>
</comment>
<dbReference type="GO" id="GO:0030891">
    <property type="term" value="C:VCB complex"/>
    <property type="evidence" value="ECO:0000318"/>
    <property type="project" value="GO_Central"/>
</dbReference>
<gene>
    <name evidence="4" type="ORF">SELMODRAFT_442102</name>
</gene>
<reference evidence="4 5" key="1">
    <citation type="journal article" date="2011" name="Science">
        <title>The Selaginella genome identifies genetic changes associated with the evolution of vascular plants.</title>
        <authorList>
            <person name="Banks J.A."/>
            <person name="Nishiyama T."/>
            <person name="Hasebe M."/>
            <person name="Bowman J.L."/>
            <person name="Gribskov M."/>
            <person name="dePamphilis C."/>
            <person name="Albert V.A."/>
            <person name="Aono N."/>
            <person name="Aoyama T."/>
            <person name="Ambrose B.A."/>
            <person name="Ashton N.W."/>
            <person name="Axtell M.J."/>
            <person name="Barker E."/>
            <person name="Barker M.S."/>
            <person name="Bennetzen J.L."/>
            <person name="Bonawitz N.D."/>
            <person name="Chapple C."/>
            <person name="Cheng C."/>
            <person name="Correa L.G."/>
            <person name="Dacre M."/>
            <person name="DeBarry J."/>
            <person name="Dreyer I."/>
            <person name="Elias M."/>
            <person name="Engstrom E.M."/>
            <person name="Estelle M."/>
            <person name="Feng L."/>
            <person name="Finet C."/>
            <person name="Floyd S.K."/>
            <person name="Frommer W.B."/>
            <person name="Fujita T."/>
            <person name="Gramzow L."/>
            <person name="Gutensohn M."/>
            <person name="Harholt J."/>
            <person name="Hattori M."/>
            <person name="Heyl A."/>
            <person name="Hirai T."/>
            <person name="Hiwatashi Y."/>
            <person name="Ishikawa M."/>
            <person name="Iwata M."/>
            <person name="Karol K.G."/>
            <person name="Koehler B."/>
            <person name="Kolukisaoglu U."/>
            <person name="Kubo M."/>
            <person name="Kurata T."/>
            <person name="Lalonde S."/>
            <person name="Li K."/>
            <person name="Li Y."/>
            <person name="Litt A."/>
            <person name="Lyons E."/>
            <person name="Manning G."/>
            <person name="Maruyama T."/>
            <person name="Michael T.P."/>
            <person name="Mikami K."/>
            <person name="Miyazaki S."/>
            <person name="Morinaga S."/>
            <person name="Murata T."/>
            <person name="Mueller-Roeber B."/>
            <person name="Nelson D.R."/>
            <person name="Obara M."/>
            <person name="Oguri Y."/>
            <person name="Olmstead R.G."/>
            <person name="Onodera N."/>
            <person name="Petersen B.L."/>
            <person name="Pils B."/>
            <person name="Prigge M."/>
            <person name="Rensing S.A."/>
            <person name="Riano-Pachon D.M."/>
            <person name="Roberts A.W."/>
            <person name="Sato Y."/>
            <person name="Scheller H.V."/>
            <person name="Schulz B."/>
            <person name="Schulz C."/>
            <person name="Shakirov E.V."/>
            <person name="Shibagaki N."/>
            <person name="Shinohara N."/>
            <person name="Shippen D.E."/>
            <person name="Soerensen I."/>
            <person name="Sotooka R."/>
            <person name="Sugimoto N."/>
            <person name="Sugita M."/>
            <person name="Sumikawa N."/>
            <person name="Tanurdzic M."/>
            <person name="Theissen G."/>
            <person name="Ulvskov P."/>
            <person name="Wakazuki S."/>
            <person name="Weng J.K."/>
            <person name="Willats W.W."/>
            <person name="Wipf D."/>
            <person name="Wolf P.G."/>
            <person name="Yang L."/>
            <person name="Zimmer A.D."/>
            <person name="Zhu Q."/>
            <person name="Mitros T."/>
            <person name="Hellsten U."/>
            <person name="Loque D."/>
            <person name="Otillar R."/>
            <person name="Salamov A."/>
            <person name="Schmutz J."/>
            <person name="Shapiro H."/>
            <person name="Lindquist E."/>
            <person name="Lucas S."/>
            <person name="Rokhsar D."/>
            <person name="Grigoriev I.V."/>
        </authorList>
    </citation>
    <scope>NUCLEOTIDE SEQUENCE [LARGE SCALE GENOMIC DNA]</scope>
</reference>
<dbReference type="InterPro" id="IPR036104">
    <property type="entry name" value="BFN_sf"/>
</dbReference>
<dbReference type="Gene3D" id="3.10.690.10">
    <property type="entry name" value="Bifunctional nuclease domain"/>
    <property type="match status" value="1"/>
</dbReference>
<protein>
    <recommendedName>
        <fullName evidence="3">BFN domain-containing protein</fullName>
    </recommendedName>
</protein>
<dbReference type="Pfam" id="PF02577">
    <property type="entry name" value="BFN_dom"/>
    <property type="match status" value="1"/>
</dbReference>
<evidence type="ECO:0000256" key="1">
    <source>
        <dbReference type="ARBA" id="ARBA00009095"/>
    </source>
</evidence>
<dbReference type="OMA" id="YHARIYI"/>
<dbReference type="STRING" id="88036.D8RQB2"/>
<dbReference type="GO" id="GO:0005634">
    <property type="term" value="C:nucleus"/>
    <property type="evidence" value="ECO:0000318"/>
    <property type="project" value="GO_Central"/>
</dbReference>
<dbReference type="Gramene" id="EFJ25626">
    <property type="protein sequence ID" value="EFJ25626"/>
    <property type="gene ID" value="SELMODRAFT_442102"/>
</dbReference>
<dbReference type="Proteomes" id="UP000001514">
    <property type="component" value="Unassembled WGS sequence"/>
</dbReference>
<name>D8RQB2_SELML</name>
<proteinExistence type="inferred from homology"/>
<dbReference type="GO" id="GO:0016567">
    <property type="term" value="P:protein ubiquitination"/>
    <property type="evidence" value="ECO:0000318"/>
    <property type="project" value="GO_Central"/>
</dbReference>
<evidence type="ECO:0000313" key="5">
    <source>
        <dbReference type="Proteomes" id="UP000001514"/>
    </source>
</evidence>
<evidence type="ECO:0000259" key="3">
    <source>
        <dbReference type="PROSITE" id="PS51658"/>
    </source>
</evidence>
<accession>D8RQB2</accession>
<dbReference type="AlphaFoldDB" id="D8RQB2"/>
<dbReference type="EMBL" id="GL377586">
    <property type="protein sequence ID" value="EFJ25626.1"/>
    <property type="molecule type" value="Genomic_DNA"/>
</dbReference>
<dbReference type="PANTHER" id="PTHR15160:SF1">
    <property type="entry name" value="VON HIPPEL-LINDAU DISEASE TUMOR SUPPRESSOR"/>
    <property type="match status" value="1"/>
</dbReference>
<feature type="domain" description="BFN" evidence="3">
    <location>
        <begin position="123"/>
        <end position="263"/>
    </location>
</feature>
<dbReference type="eggNOG" id="ENOG502QT0P">
    <property type="taxonomic scope" value="Eukaryota"/>
</dbReference>
<evidence type="ECO:0000313" key="4">
    <source>
        <dbReference type="EMBL" id="EFJ25626.1"/>
    </source>
</evidence>
<evidence type="ECO:0000256" key="2">
    <source>
        <dbReference type="ARBA" id="ARBA00025428"/>
    </source>
</evidence>
<dbReference type="SUPFAM" id="SSF103256">
    <property type="entry name" value="Hypothetical protein TM0160"/>
    <property type="match status" value="1"/>
</dbReference>
<dbReference type="GO" id="GO:0004518">
    <property type="term" value="F:nuclease activity"/>
    <property type="evidence" value="ECO:0007669"/>
    <property type="project" value="InterPro"/>
</dbReference>
<organism evidence="5">
    <name type="scientific">Selaginella moellendorffii</name>
    <name type="common">Spikemoss</name>
    <dbReference type="NCBI Taxonomy" id="88036"/>
    <lineage>
        <taxon>Eukaryota</taxon>
        <taxon>Viridiplantae</taxon>
        <taxon>Streptophyta</taxon>
        <taxon>Embryophyta</taxon>
        <taxon>Tracheophyta</taxon>
        <taxon>Lycopodiopsida</taxon>
        <taxon>Selaginellales</taxon>
        <taxon>Selaginellaceae</taxon>
        <taxon>Selaginella</taxon>
    </lineage>
</organism>
<keyword evidence="5" id="KW-1185">Reference proteome</keyword>
<sequence length="365" mass="40601">MAAVVMDCSAARKSIGAAAMLAAAAAEPGSSAVYGRLRVQRIRSCWLGLRVGNARGGITCRQHRQSLVVCSSSSSWSSKPGKDGGEEDEFQEAPAEDYLQAQVVDAVSMLPLHGRLFMTLSSGREVEVNHVHPSKGRLLYRARNPAIFLKVLSDSDVLLPIIVGETAVTMLMKALHDEEKSARPNHYQLLRQIVGALDFEAKMVRITERVRDTYYARIYFGQDGKKALTSVDARPSDAINFAVRSKIPIFVNKSIVESDAVRPVYSTPVPWDTTGERSRKSSYLDSPDDAHDPIAEEITLMKDMLMAVVEERYADAARCRDQLNKLRLSCKMKQIVISRGSTCSSRYRRIGLKETRRQHEQRNGD</sequence>
<dbReference type="PANTHER" id="PTHR15160">
    <property type="entry name" value="VON HIPPEL-LINDAU PROTEIN"/>
    <property type="match status" value="1"/>
</dbReference>
<dbReference type="PROSITE" id="PS51658">
    <property type="entry name" value="BFN"/>
    <property type="match status" value="1"/>
</dbReference>